<comment type="subcellular location">
    <subcellularLocation>
        <location evidence="1">Membrane</location>
        <topology evidence="1">Multi-pass membrane protein</topology>
    </subcellularLocation>
</comment>
<protein>
    <submittedName>
        <fullName evidence="5">Aquaporin PIP-type pTOM75</fullName>
    </submittedName>
</protein>
<dbReference type="AlphaFoldDB" id="A0AAW2X741"/>
<dbReference type="Gene3D" id="1.20.1080.10">
    <property type="entry name" value="Glycerol uptake facilitator protein"/>
    <property type="match status" value="1"/>
</dbReference>
<comment type="caution">
    <text evidence="5">The sequence shown here is derived from an EMBL/GenBank/DDBJ whole genome shotgun (WGS) entry which is preliminary data.</text>
</comment>
<evidence type="ECO:0000256" key="3">
    <source>
        <dbReference type="ARBA" id="ARBA00022989"/>
    </source>
</evidence>
<dbReference type="PANTHER" id="PTHR45687">
    <property type="entry name" value="AQUAPORIN OR AQUAGLYCEROPORIN RELATED"/>
    <property type="match status" value="1"/>
</dbReference>
<gene>
    <name evidence="5" type="ORF">Slati_1922000</name>
</gene>
<keyword evidence="4" id="KW-0472">Membrane</keyword>
<evidence type="ECO:0000256" key="1">
    <source>
        <dbReference type="ARBA" id="ARBA00004141"/>
    </source>
</evidence>
<accession>A0AAW2X741</accession>
<sequence length="95" mass="10557">MQCLGAICGAGVVKGFMKGPYERLNGGANFVNHGYTRVMVLVLRFLAPLFLSTPSSRLLMPREAPETRTSRYVFSSLFLDFGLNFALDKYLINCS</sequence>
<name>A0AAW2X741_9LAMI</name>
<dbReference type="InterPro" id="IPR023271">
    <property type="entry name" value="Aquaporin-like"/>
</dbReference>
<organism evidence="5">
    <name type="scientific">Sesamum latifolium</name>
    <dbReference type="NCBI Taxonomy" id="2727402"/>
    <lineage>
        <taxon>Eukaryota</taxon>
        <taxon>Viridiplantae</taxon>
        <taxon>Streptophyta</taxon>
        <taxon>Embryophyta</taxon>
        <taxon>Tracheophyta</taxon>
        <taxon>Spermatophyta</taxon>
        <taxon>Magnoliopsida</taxon>
        <taxon>eudicotyledons</taxon>
        <taxon>Gunneridae</taxon>
        <taxon>Pentapetalae</taxon>
        <taxon>asterids</taxon>
        <taxon>lamiids</taxon>
        <taxon>Lamiales</taxon>
        <taxon>Pedaliaceae</taxon>
        <taxon>Sesamum</taxon>
    </lineage>
</organism>
<evidence type="ECO:0000313" key="5">
    <source>
        <dbReference type="EMBL" id="KAL0447941.1"/>
    </source>
</evidence>
<dbReference type="EMBL" id="JACGWN010000006">
    <property type="protein sequence ID" value="KAL0447941.1"/>
    <property type="molecule type" value="Genomic_DNA"/>
</dbReference>
<reference evidence="5" key="1">
    <citation type="submission" date="2020-06" db="EMBL/GenBank/DDBJ databases">
        <authorList>
            <person name="Li T."/>
            <person name="Hu X."/>
            <person name="Zhang T."/>
            <person name="Song X."/>
            <person name="Zhang H."/>
            <person name="Dai N."/>
            <person name="Sheng W."/>
            <person name="Hou X."/>
            <person name="Wei L."/>
        </authorList>
    </citation>
    <scope>NUCLEOTIDE SEQUENCE</scope>
    <source>
        <strain evidence="5">KEN1</strain>
        <tissue evidence="5">Leaf</tissue>
    </source>
</reference>
<evidence type="ECO:0000256" key="4">
    <source>
        <dbReference type="ARBA" id="ARBA00023136"/>
    </source>
</evidence>
<reference evidence="5" key="2">
    <citation type="journal article" date="2024" name="Plant">
        <title>Genomic evolution and insights into agronomic trait innovations of Sesamum species.</title>
        <authorList>
            <person name="Miao H."/>
            <person name="Wang L."/>
            <person name="Qu L."/>
            <person name="Liu H."/>
            <person name="Sun Y."/>
            <person name="Le M."/>
            <person name="Wang Q."/>
            <person name="Wei S."/>
            <person name="Zheng Y."/>
            <person name="Lin W."/>
            <person name="Duan Y."/>
            <person name="Cao H."/>
            <person name="Xiong S."/>
            <person name="Wang X."/>
            <person name="Wei L."/>
            <person name="Li C."/>
            <person name="Ma Q."/>
            <person name="Ju M."/>
            <person name="Zhao R."/>
            <person name="Li G."/>
            <person name="Mu C."/>
            <person name="Tian Q."/>
            <person name="Mei H."/>
            <person name="Zhang T."/>
            <person name="Gao T."/>
            <person name="Zhang H."/>
        </authorList>
    </citation>
    <scope>NUCLEOTIDE SEQUENCE</scope>
    <source>
        <strain evidence="5">KEN1</strain>
    </source>
</reference>
<proteinExistence type="predicted"/>
<dbReference type="InterPro" id="IPR034294">
    <property type="entry name" value="Aquaporin_transptr"/>
</dbReference>
<keyword evidence="2" id="KW-0812">Transmembrane</keyword>
<evidence type="ECO:0000256" key="2">
    <source>
        <dbReference type="ARBA" id="ARBA00022692"/>
    </source>
</evidence>
<dbReference type="GO" id="GO:0016020">
    <property type="term" value="C:membrane"/>
    <property type="evidence" value="ECO:0007669"/>
    <property type="project" value="UniProtKB-SubCell"/>
</dbReference>
<keyword evidence="3" id="KW-1133">Transmembrane helix</keyword>